<dbReference type="EMBL" id="JBBUKT010000003">
    <property type="protein sequence ID" value="MEK7951028.1"/>
    <property type="molecule type" value="Genomic_DNA"/>
</dbReference>
<name>A0ABU9ATH3_9BACT</name>
<dbReference type="PANTHER" id="PTHR13774:SF17">
    <property type="entry name" value="PHENAZINE BIOSYNTHESIS-LIKE DOMAIN-CONTAINING PROTEIN"/>
    <property type="match status" value="1"/>
</dbReference>
<proteinExistence type="inferred from homology"/>
<evidence type="ECO:0000313" key="4">
    <source>
        <dbReference type="Proteomes" id="UP001371305"/>
    </source>
</evidence>
<protein>
    <submittedName>
        <fullName evidence="3">PhzF family phenazine biosynthesis protein</fullName>
    </submittedName>
</protein>
<dbReference type="Gene3D" id="3.10.310.10">
    <property type="entry name" value="Diaminopimelate Epimerase, Chain A, domain 1"/>
    <property type="match status" value="2"/>
</dbReference>
<dbReference type="Proteomes" id="UP001371305">
    <property type="component" value="Unassembled WGS sequence"/>
</dbReference>
<dbReference type="InterPro" id="IPR003719">
    <property type="entry name" value="Phenazine_PhzF-like"/>
</dbReference>
<dbReference type="Pfam" id="PF02567">
    <property type="entry name" value="PhzC-PhzF"/>
    <property type="match status" value="1"/>
</dbReference>
<keyword evidence="4" id="KW-1185">Reference proteome</keyword>
<comment type="similarity">
    <text evidence="1">Belongs to the PhzF family.</text>
</comment>
<comment type="caution">
    <text evidence="3">The sequence shown here is derived from an EMBL/GenBank/DDBJ whole genome shotgun (WGS) entry which is preliminary data.</text>
</comment>
<gene>
    <name evidence="3" type="ORF">WKV53_10995</name>
</gene>
<evidence type="ECO:0000256" key="2">
    <source>
        <dbReference type="ARBA" id="ARBA00023235"/>
    </source>
</evidence>
<sequence length="261" mass="28358">MSIPYYQVDAFTDRLFGGNPAGVCLLTDWLPDHVLQSIAAENNLAETAFVIQRDSFFDLRWFTPELEVDLCGHATLASAHVIFRHLGYRGSVVRFQTRSGILSVSREEGERLTLDFPARPADLCDTPAALAAGLGATPVVTGKARDYLAVFESEEEVRHLKPDMAALARLDCLGIIATAPGVDCDFVSRFFAPGAGVPEDPVTGSAHCTLIPYWAGRLGRTKLHARQVSQRGGELFCEHRSDRVGIGGHAVTYSSGFLHVS</sequence>
<organism evidence="3 4">
    <name type="scientific">Luteolibacter soli</name>
    <dbReference type="NCBI Taxonomy" id="3135280"/>
    <lineage>
        <taxon>Bacteria</taxon>
        <taxon>Pseudomonadati</taxon>
        <taxon>Verrucomicrobiota</taxon>
        <taxon>Verrucomicrobiia</taxon>
        <taxon>Verrucomicrobiales</taxon>
        <taxon>Verrucomicrobiaceae</taxon>
        <taxon>Luteolibacter</taxon>
    </lineage>
</organism>
<dbReference type="PIRSF" id="PIRSF016184">
    <property type="entry name" value="PhzC_PhzF"/>
    <property type="match status" value="1"/>
</dbReference>
<evidence type="ECO:0000256" key="1">
    <source>
        <dbReference type="ARBA" id="ARBA00008270"/>
    </source>
</evidence>
<dbReference type="RefSeq" id="WP_341404630.1">
    <property type="nucleotide sequence ID" value="NZ_JBBUKT010000003.1"/>
</dbReference>
<evidence type="ECO:0000313" key="3">
    <source>
        <dbReference type="EMBL" id="MEK7951028.1"/>
    </source>
</evidence>
<keyword evidence="2" id="KW-0413">Isomerase</keyword>
<dbReference type="SUPFAM" id="SSF54506">
    <property type="entry name" value="Diaminopimelate epimerase-like"/>
    <property type="match status" value="1"/>
</dbReference>
<reference evidence="3 4" key="1">
    <citation type="submission" date="2024-04" db="EMBL/GenBank/DDBJ databases">
        <title>Luteolibacter sp. isolated from soil.</title>
        <authorList>
            <person name="An J."/>
        </authorList>
    </citation>
    <scope>NUCLEOTIDE SEQUENCE [LARGE SCALE GENOMIC DNA]</scope>
    <source>
        <strain evidence="3 4">Y139</strain>
    </source>
</reference>
<dbReference type="PANTHER" id="PTHR13774">
    <property type="entry name" value="PHENAZINE BIOSYNTHESIS PROTEIN"/>
    <property type="match status" value="1"/>
</dbReference>
<accession>A0ABU9ATH3</accession>
<dbReference type="NCBIfam" id="TIGR00654">
    <property type="entry name" value="PhzF_family"/>
    <property type="match status" value="1"/>
</dbReference>